<dbReference type="Pfam" id="PF16363">
    <property type="entry name" value="GDP_Man_Dehyd"/>
    <property type="match status" value="1"/>
</dbReference>
<organism evidence="2 3">
    <name type="scientific">Candidatus Schekmanbacteria bacterium GWA2_38_11</name>
    <dbReference type="NCBI Taxonomy" id="1817876"/>
    <lineage>
        <taxon>Bacteria</taxon>
        <taxon>Candidatus Schekmaniibacteriota</taxon>
    </lineage>
</organism>
<dbReference type="EMBL" id="MGDB01000026">
    <property type="protein sequence ID" value="OGL42798.1"/>
    <property type="molecule type" value="Genomic_DNA"/>
</dbReference>
<protein>
    <submittedName>
        <fullName evidence="2">UDP-glucose 4-epimerase</fullName>
    </submittedName>
</protein>
<dbReference type="InterPro" id="IPR036291">
    <property type="entry name" value="NAD(P)-bd_dom_sf"/>
</dbReference>
<dbReference type="Gene3D" id="3.90.25.10">
    <property type="entry name" value="UDP-galactose 4-epimerase, domain 1"/>
    <property type="match status" value="1"/>
</dbReference>
<gene>
    <name evidence="2" type="ORF">A2042_09535</name>
</gene>
<accession>A0A1F7RNR3</accession>
<dbReference type="Gene3D" id="3.40.50.720">
    <property type="entry name" value="NAD(P)-binding Rossmann-like Domain"/>
    <property type="match status" value="1"/>
</dbReference>
<evidence type="ECO:0000313" key="3">
    <source>
        <dbReference type="Proteomes" id="UP000178526"/>
    </source>
</evidence>
<dbReference type="AlphaFoldDB" id="A0A1F7RNR3"/>
<feature type="domain" description="NAD(P)-binding" evidence="1">
    <location>
        <begin position="4"/>
        <end position="304"/>
    </location>
</feature>
<dbReference type="Proteomes" id="UP000178526">
    <property type="component" value="Unassembled WGS sequence"/>
</dbReference>
<dbReference type="InterPro" id="IPR016040">
    <property type="entry name" value="NAD(P)-bd_dom"/>
</dbReference>
<name>A0A1F7RNR3_9BACT</name>
<dbReference type="SUPFAM" id="SSF51735">
    <property type="entry name" value="NAD(P)-binding Rossmann-fold domains"/>
    <property type="match status" value="1"/>
</dbReference>
<evidence type="ECO:0000313" key="2">
    <source>
        <dbReference type="EMBL" id="OGL42798.1"/>
    </source>
</evidence>
<comment type="caution">
    <text evidence="2">The sequence shown here is derived from an EMBL/GenBank/DDBJ whole genome shotgun (WGS) entry which is preliminary data.</text>
</comment>
<evidence type="ECO:0000259" key="1">
    <source>
        <dbReference type="Pfam" id="PF16363"/>
    </source>
</evidence>
<sequence length="319" mass="35515">MRALVTGVAGFIGSHLAEKLLDMGINVIGIDCFTDFYPRKIKEYNLAKLNYQPGFSLIPGGLINLNLSQFLDGVDYVFHLAAQAGVRSSWGKNFSVYSENNILATQRLLEASKEFPIKRFVYASSSSVYGDTDDLPMRENGKVRPVSPYGVTKLAGEHLCDLYYKNYNIPAVSLRYFTVFGPRQRPDMAFNIFLKAVSEDKEVVVFGDGEQTRDFTFVSDIVEGTINSALSDDRAKGEVFNLGGGNRISLKKVLKIIEGIVKSKIKVKYIEKQKGDVKNTMAETSKAKEIINFSPAVGVEEGLTQEYEWLKNAKEKGII</sequence>
<dbReference type="PRINTS" id="PR01713">
    <property type="entry name" value="NUCEPIMERASE"/>
</dbReference>
<dbReference type="PANTHER" id="PTHR43000">
    <property type="entry name" value="DTDP-D-GLUCOSE 4,6-DEHYDRATASE-RELATED"/>
    <property type="match status" value="1"/>
</dbReference>
<reference evidence="2 3" key="1">
    <citation type="journal article" date="2016" name="Nat. Commun.">
        <title>Thousands of microbial genomes shed light on interconnected biogeochemical processes in an aquifer system.</title>
        <authorList>
            <person name="Anantharaman K."/>
            <person name="Brown C.T."/>
            <person name="Hug L.A."/>
            <person name="Sharon I."/>
            <person name="Castelle C.J."/>
            <person name="Probst A.J."/>
            <person name="Thomas B.C."/>
            <person name="Singh A."/>
            <person name="Wilkins M.J."/>
            <person name="Karaoz U."/>
            <person name="Brodie E.L."/>
            <person name="Williams K.H."/>
            <person name="Hubbard S.S."/>
            <person name="Banfield J.F."/>
        </authorList>
    </citation>
    <scope>NUCLEOTIDE SEQUENCE [LARGE SCALE GENOMIC DNA]</scope>
</reference>
<proteinExistence type="predicted"/>